<accession>A0ABP4CFE5</accession>
<evidence type="ECO:0000313" key="4">
    <source>
        <dbReference type="EMBL" id="GAA0965062.1"/>
    </source>
</evidence>
<dbReference type="PANTHER" id="PTHR35526">
    <property type="entry name" value="ANTI-SIGMA-F FACTOR RSBW-RELATED"/>
    <property type="match status" value="1"/>
</dbReference>
<dbReference type="InterPro" id="IPR050267">
    <property type="entry name" value="Anti-sigma-factor_SerPK"/>
</dbReference>
<dbReference type="InterPro" id="IPR047718">
    <property type="entry name" value="RsbA-like_anti_sig"/>
</dbReference>
<sequence length="306" mass="34126">MALTHVALPYDADEDFLEGAFPFLDEGLERDETVLAVTCEHKTGLLREKFGAQVRYVPPAAFYEHPARVVSRVLHQMETAAERGRRVRLLAEPDWKGRADWETVEWLRLEALVNVALARTDGSIMCPYHASLPRPVLDGARHTHPLLARDGLPRDNPAYLDPAVFSAMCDPPLPPAPGHALEMPLRSADLREPRALITVYAHRYGLAGHRLHQLLVALTEVATNALSHGEPPVLLRVWEERDALLCEVSDRGHWCPSERHGPGWLPPGTAGSPRLGLWAVRMLCGRVQVRTGVEGTRIRLHTPFRA</sequence>
<dbReference type="Gene3D" id="3.30.565.10">
    <property type="entry name" value="Histidine kinase-like ATPase, C-terminal domain"/>
    <property type="match status" value="1"/>
</dbReference>
<gene>
    <name evidence="4" type="ORF">GCM10009550_64380</name>
</gene>
<feature type="domain" description="Histidine kinase/HSP90-like ATPase" evidence="2">
    <location>
        <begin position="184"/>
        <end position="300"/>
    </location>
</feature>
<dbReference type="InterPro" id="IPR036890">
    <property type="entry name" value="HATPase_C_sf"/>
</dbReference>
<dbReference type="Pfam" id="PF14417">
    <property type="entry name" value="MEDS"/>
    <property type="match status" value="1"/>
</dbReference>
<organism evidence="4 5">
    <name type="scientific">Actinocorallia libanotica</name>
    <dbReference type="NCBI Taxonomy" id="46162"/>
    <lineage>
        <taxon>Bacteria</taxon>
        <taxon>Bacillati</taxon>
        <taxon>Actinomycetota</taxon>
        <taxon>Actinomycetes</taxon>
        <taxon>Streptosporangiales</taxon>
        <taxon>Thermomonosporaceae</taxon>
        <taxon>Actinocorallia</taxon>
    </lineage>
</organism>
<name>A0ABP4CFE5_9ACTN</name>
<evidence type="ECO:0000259" key="3">
    <source>
        <dbReference type="Pfam" id="PF14417"/>
    </source>
</evidence>
<evidence type="ECO:0000256" key="1">
    <source>
        <dbReference type="ARBA" id="ARBA00022527"/>
    </source>
</evidence>
<dbReference type="Proteomes" id="UP001500665">
    <property type="component" value="Unassembled WGS sequence"/>
</dbReference>
<keyword evidence="1" id="KW-0723">Serine/threonine-protein kinase</keyword>
<dbReference type="RefSeq" id="WP_344245243.1">
    <property type="nucleotide sequence ID" value="NZ_BAAAHH010000036.1"/>
</dbReference>
<evidence type="ECO:0000313" key="5">
    <source>
        <dbReference type="Proteomes" id="UP001500665"/>
    </source>
</evidence>
<protein>
    <recommendedName>
        <fullName evidence="6">Anti-sigma regulatory factor (Ser/Thr protein kinase)</fullName>
    </recommendedName>
</protein>
<evidence type="ECO:0000259" key="2">
    <source>
        <dbReference type="Pfam" id="PF13581"/>
    </source>
</evidence>
<dbReference type="EMBL" id="BAAAHH010000036">
    <property type="protein sequence ID" value="GAA0965062.1"/>
    <property type="molecule type" value="Genomic_DNA"/>
</dbReference>
<proteinExistence type="predicted"/>
<dbReference type="SUPFAM" id="SSF55874">
    <property type="entry name" value="ATPase domain of HSP90 chaperone/DNA topoisomerase II/histidine kinase"/>
    <property type="match status" value="1"/>
</dbReference>
<keyword evidence="1" id="KW-0808">Transferase</keyword>
<dbReference type="CDD" id="cd16936">
    <property type="entry name" value="HATPase_RsbW-like"/>
    <property type="match status" value="1"/>
</dbReference>
<reference evidence="5" key="1">
    <citation type="journal article" date="2019" name="Int. J. Syst. Evol. Microbiol.">
        <title>The Global Catalogue of Microorganisms (GCM) 10K type strain sequencing project: providing services to taxonomists for standard genome sequencing and annotation.</title>
        <authorList>
            <consortium name="The Broad Institute Genomics Platform"/>
            <consortium name="The Broad Institute Genome Sequencing Center for Infectious Disease"/>
            <person name="Wu L."/>
            <person name="Ma J."/>
        </authorList>
    </citation>
    <scope>NUCLEOTIDE SEQUENCE [LARGE SCALE GENOMIC DNA]</scope>
    <source>
        <strain evidence="5">JCM 10696</strain>
    </source>
</reference>
<dbReference type="Pfam" id="PF13581">
    <property type="entry name" value="HATPase_c_2"/>
    <property type="match status" value="1"/>
</dbReference>
<feature type="domain" description="MEDS" evidence="3">
    <location>
        <begin position="4"/>
        <end position="145"/>
    </location>
</feature>
<dbReference type="PANTHER" id="PTHR35526:SF3">
    <property type="entry name" value="ANTI-SIGMA-F FACTOR RSBW"/>
    <property type="match status" value="1"/>
</dbReference>
<comment type="caution">
    <text evidence="4">The sequence shown here is derived from an EMBL/GenBank/DDBJ whole genome shotgun (WGS) entry which is preliminary data.</text>
</comment>
<evidence type="ECO:0008006" key="6">
    <source>
        <dbReference type="Google" id="ProtNLM"/>
    </source>
</evidence>
<keyword evidence="1" id="KW-0418">Kinase</keyword>
<dbReference type="InterPro" id="IPR003594">
    <property type="entry name" value="HATPase_dom"/>
</dbReference>
<dbReference type="InterPro" id="IPR025847">
    <property type="entry name" value="MEDS_domain"/>
</dbReference>
<keyword evidence="5" id="KW-1185">Reference proteome</keyword>
<dbReference type="NCBIfam" id="NF041045">
    <property type="entry name" value="RsbA_anti_sig"/>
    <property type="match status" value="1"/>
</dbReference>